<dbReference type="Proteomes" id="UP000694867">
    <property type="component" value="Unplaced"/>
</dbReference>
<accession>A0AAJ6QWH3</accession>
<gene>
    <name evidence="8" type="primary">LOC100899574</name>
</gene>
<evidence type="ECO:0000256" key="5">
    <source>
        <dbReference type="ARBA" id="ARBA00022704"/>
    </source>
</evidence>
<keyword evidence="3" id="KW-0963">Cytoplasm</keyword>
<dbReference type="Gene3D" id="3.10.450.10">
    <property type="match status" value="1"/>
</dbReference>
<dbReference type="PANTHER" id="PTHR11414:SF21">
    <property type="entry name" value="CYSTATIN 14A, TANDEM DUPLICATE 1-RELATED"/>
    <property type="match status" value="1"/>
</dbReference>
<sequence>MVLCGGIGALKEVDDECREVLAHVRAECEGKAGRQFSHFEPVHFKTQLVNGINFFIKAKVGESDFIHVRAHKAFAGEITLWGIQEGKALEEEVEYFQ</sequence>
<keyword evidence="5" id="KW-0789">Thiol protease inhibitor</keyword>
<reference evidence="8" key="1">
    <citation type="submission" date="2025-08" db="UniProtKB">
        <authorList>
            <consortium name="RefSeq"/>
        </authorList>
    </citation>
    <scope>IDENTIFICATION</scope>
</reference>
<dbReference type="FunFam" id="3.10.450.10:FF:000001">
    <property type="entry name" value="Cystatin-A"/>
    <property type="match status" value="1"/>
</dbReference>
<organism evidence="7 8">
    <name type="scientific">Galendromus occidentalis</name>
    <name type="common">western predatory mite</name>
    <dbReference type="NCBI Taxonomy" id="34638"/>
    <lineage>
        <taxon>Eukaryota</taxon>
        <taxon>Metazoa</taxon>
        <taxon>Ecdysozoa</taxon>
        <taxon>Arthropoda</taxon>
        <taxon>Chelicerata</taxon>
        <taxon>Arachnida</taxon>
        <taxon>Acari</taxon>
        <taxon>Parasitiformes</taxon>
        <taxon>Mesostigmata</taxon>
        <taxon>Gamasina</taxon>
        <taxon>Phytoseioidea</taxon>
        <taxon>Phytoseiidae</taxon>
        <taxon>Typhlodrominae</taxon>
        <taxon>Galendromus</taxon>
    </lineage>
</organism>
<evidence type="ECO:0000256" key="2">
    <source>
        <dbReference type="ARBA" id="ARBA00009403"/>
    </source>
</evidence>
<name>A0AAJ6QWH3_9ACAR</name>
<dbReference type="GO" id="GO:0004869">
    <property type="term" value="F:cysteine-type endopeptidase inhibitor activity"/>
    <property type="evidence" value="ECO:0007669"/>
    <property type="project" value="UniProtKB-KW"/>
</dbReference>
<evidence type="ECO:0000256" key="1">
    <source>
        <dbReference type="ARBA" id="ARBA00004496"/>
    </source>
</evidence>
<evidence type="ECO:0000313" key="8">
    <source>
        <dbReference type="RefSeq" id="XP_003746347.1"/>
    </source>
</evidence>
<evidence type="ECO:0000256" key="3">
    <source>
        <dbReference type="ARBA" id="ARBA00022490"/>
    </source>
</evidence>
<proteinExistence type="inferred from homology"/>
<keyword evidence="7" id="KW-1185">Reference proteome</keyword>
<dbReference type="AlphaFoldDB" id="A0AAJ6QWH3"/>
<dbReference type="PANTHER" id="PTHR11414">
    <property type="entry name" value="CYSTATIN FAMILY MEMBER"/>
    <property type="match status" value="1"/>
</dbReference>
<comment type="similarity">
    <text evidence="2">Belongs to the cystatin family.</text>
</comment>
<dbReference type="Pfam" id="PF00031">
    <property type="entry name" value="Cystatin"/>
    <property type="match status" value="1"/>
</dbReference>
<dbReference type="PRINTS" id="PR00295">
    <property type="entry name" value="STEFINA"/>
</dbReference>
<dbReference type="SUPFAM" id="SSF54403">
    <property type="entry name" value="Cystatin/monellin"/>
    <property type="match status" value="1"/>
</dbReference>
<comment type="subcellular location">
    <subcellularLocation>
        <location evidence="1">Cytoplasm</location>
    </subcellularLocation>
</comment>
<dbReference type="GeneID" id="100899574"/>
<dbReference type="RefSeq" id="XP_003746347.1">
    <property type="nucleotide sequence ID" value="XM_003746299.1"/>
</dbReference>
<evidence type="ECO:0000313" key="7">
    <source>
        <dbReference type="Proteomes" id="UP000694867"/>
    </source>
</evidence>
<keyword evidence="4" id="KW-0646">Protease inhibitor</keyword>
<evidence type="ECO:0000256" key="4">
    <source>
        <dbReference type="ARBA" id="ARBA00022690"/>
    </source>
</evidence>
<dbReference type="InterPro" id="IPR001713">
    <property type="entry name" value="Prot_inh_stefin"/>
</dbReference>
<dbReference type="KEGG" id="goe:100899574"/>
<dbReference type="InterPro" id="IPR046350">
    <property type="entry name" value="Cystatin_sf"/>
</dbReference>
<evidence type="ECO:0000259" key="6">
    <source>
        <dbReference type="Pfam" id="PF00031"/>
    </source>
</evidence>
<dbReference type="GO" id="GO:0005829">
    <property type="term" value="C:cytosol"/>
    <property type="evidence" value="ECO:0007669"/>
    <property type="project" value="TreeGrafter"/>
</dbReference>
<dbReference type="InterPro" id="IPR000010">
    <property type="entry name" value="Cystatin_dom"/>
</dbReference>
<protein>
    <submittedName>
        <fullName evidence="8">Cystatin-A2</fullName>
    </submittedName>
</protein>
<feature type="domain" description="Cystatin" evidence="6">
    <location>
        <begin position="8"/>
        <end position="71"/>
    </location>
</feature>